<dbReference type="GO" id="GO:0015697">
    <property type="term" value="P:quaternary ammonium group transport"/>
    <property type="evidence" value="ECO:0007669"/>
    <property type="project" value="UniProtKB-ARBA"/>
</dbReference>
<proteinExistence type="inferred from homology"/>
<dbReference type="PROSITE" id="PS00211">
    <property type="entry name" value="ABC_TRANSPORTER_1"/>
    <property type="match status" value="1"/>
</dbReference>
<keyword evidence="3" id="KW-0547">Nucleotide-binding</keyword>
<dbReference type="PROSITE" id="PS50893">
    <property type="entry name" value="ABC_TRANSPORTER_2"/>
    <property type="match status" value="1"/>
</dbReference>
<dbReference type="Proteomes" id="UP000000270">
    <property type="component" value="Chromosome"/>
</dbReference>
<dbReference type="STRING" id="438753.AZC_1972"/>
<gene>
    <name evidence="6" type="ordered locus">AZC_1972</name>
</gene>
<dbReference type="InterPro" id="IPR013611">
    <property type="entry name" value="Transp-assoc_OB_typ2"/>
</dbReference>
<keyword evidence="7" id="KW-1185">Reference proteome</keyword>
<dbReference type="GO" id="GO:0016887">
    <property type="term" value="F:ATP hydrolysis activity"/>
    <property type="evidence" value="ECO:0007669"/>
    <property type="project" value="InterPro"/>
</dbReference>
<keyword evidence="2" id="KW-0813">Transport</keyword>
<dbReference type="HOGENOM" id="CLU_000604_1_1_5"/>
<dbReference type="GO" id="GO:0022857">
    <property type="term" value="F:transmembrane transporter activity"/>
    <property type="evidence" value="ECO:0007669"/>
    <property type="project" value="InterPro"/>
</dbReference>
<dbReference type="FunFam" id="3.40.50.300:FF:000425">
    <property type="entry name" value="Probable ABC transporter, ATP-binding subunit"/>
    <property type="match status" value="1"/>
</dbReference>
<dbReference type="InterPro" id="IPR008995">
    <property type="entry name" value="Mo/tungstate-bd_C_term_dom"/>
</dbReference>
<reference evidence="6 7" key="1">
    <citation type="journal article" date="2007" name="Appl. Environ. Microbiol.">
        <title>Rhizobial factors required for stem nodule maturation and maintenance in Sesbania rostrata-Azorhizobium caulinodans ORS571 symbiosis.</title>
        <authorList>
            <person name="Suzuki S."/>
            <person name="Aono T."/>
            <person name="Lee KB."/>
            <person name="Suzuki T."/>
            <person name="Liu CT."/>
            <person name="Miwa H."/>
            <person name="Wakao S."/>
            <person name="Iki T."/>
            <person name="Oyaizu H."/>
        </authorList>
    </citation>
    <scope>NUCLEOTIDE SEQUENCE [LARGE SCALE GENOMIC DNA]</scope>
    <source>
        <strain evidence="7">ATCC 43989 / DSM 5975 / JCM 20966 / LMG 6465 / NBRC 14845 / NCIMB 13405 / ORS 571</strain>
    </source>
</reference>
<dbReference type="InterPro" id="IPR003439">
    <property type="entry name" value="ABC_transporter-like_ATP-bd"/>
</dbReference>
<accession>A8I321</accession>
<dbReference type="PANTHER" id="PTHR42781">
    <property type="entry name" value="SPERMIDINE/PUTRESCINE IMPORT ATP-BINDING PROTEIN POTA"/>
    <property type="match status" value="1"/>
</dbReference>
<reference evidence="6 7" key="3">
    <citation type="journal article" date="2008" name="BMC Genomics">
        <title>The genome of the versatile nitrogen fixer Azorhizobium caulinodans ORS571.</title>
        <authorList>
            <person name="Lee KB."/>
            <person name="Backer P.D."/>
            <person name="Aono T."/>
            <person name="Liu CT."/>
            <person name="Suzuki S."/>
            <person name="Suzuki T."/>
            <person name="Kaneko T."/>
            <person name="Yamada M."/>
            <person name="Tabata S."/>
            <person name="Kupfer D.M."/>
            <person name="Najar F.Z."/>
            <person name="Wiley G.B."/>
            <person name="Roe B."/>
            <person name="Binnewies T.T."/>
            <person name="Ussery D.W."/>
            <person name="D'Haeze W."/>
            <person name="Herder J.D."/>
            <person name="Gevers D."/>
            <person name="Vereecke D."/>
            <person name="Holsters M."/>
            <person name="Oyaizu H."/>
        </authorList>
    </citation>
    <scope>NUCLEOTIDE SEQUENCE [LARGE SCALE GENOMIC DNA]</scope>
    <source>
        <strain evidence="7">ATCC 43989 / DSM 5975 / JCM 20966 / LMG 6465 / NBRC 14845 / NCIMB 13405 / ORS 571</strain>
    </source>
</reference>
<dbReference type="InterPro" id="IPR017871">
    <property type="entry name" value="ABC_transporter-like_CS"/>
</dbReference>
<dbReference type="Gene3D" id="2.40.50.100">
    <property type="match status" value="1"/>
</dbReference>
<dbReference type="Pfam" id="PF08402">
    <property type="entry name" value="TOBE_2"/>
    <property type="match status" value="1"/>
</dbReference>
<feature type="domain" description="ABC transporter" evidence="5">
    <location>
        <begin position="31"/>
        <end position="261"/>
    </location>
</feature>
<organism evidence="6 7">
    <name type="scientific">Azorhizobium caulinodans (strain ATCC 43989 / DSM 5975 / JCM 20966 / LMG 6465 / NBRC 14845 / NCIMB 13405 / ORS 571)</name>
    <dbReference type="NCBI Taxonomy" id="438753"/>
    <lineage>
        <taxon>Bacteria</taxon>
        <taxon>Pseudomonadati</taxon>
        <taxon>Pseudomonadota</taxon>
        <taxon>Alphaproteobacteria</taxon>
        <taxon>Hyphomicrobiales</taxon>
        <taxon>Xanthobacteraceae</taxon>
        <taxon>Azorhizobium</taxon>
    </lineage>
</organism>
<sequence>MAYHLLRGDHARWMPDGMMQTGTQSEGGRALVVDGVTHRYGSSTAVENINLDIRSGELVALLGPSGCGKTTLLRIIAGFIRQTEGRIILGDEVVDDLGPNRRRIGIVFQNYALFPHLSIAENVAYGPAAQGVSKAEREAETKRLLDLVKLGHLADRLPRQLSGGQQQRVALARALAIKPRILLLDEPFAALDKNLRLDMQIEIKRLQRLSGITTVMVTHDQEEALSMADRVAVLSQGRLEQFASPTDIYDRPESLFVNTFVGSANQLAGQVLSAEAGGAIIRLDAGAELRARTPSSPLVAGQRCTVCLRPEHLEIADDPSGFAAVVEMGLPLGPTVVHEVRGADGAGIKVSEPRRAGTALLATGTPVRVRPLSADLATAYPAA</sequence>
<name>A8I321_AZOC5</name>
<dbReference type="SUPFAM" id="SSF52540">
    <property type="entry name" value="P-loop containing nucleoside triphosphate hydrolases"/>
    <property type="match status" value="1"/>
</dbReference>
<dbReference type="SUPFAM" id="SSF50331">
    <property type="entry name" value="MOP-like"/>
    <property type="match status" value="1"/>
</dbReference>
<evidence type="ECO:0000313" key="7">
    <source>
        <dbReference type="Proteomes" id="UP000000270"/>
    </source>
</evidence>
<evidence type="ECO:0000313" key="6">
    <source>
        <dbReference type="EMBL" id="BAF87970.1"/>
    </source>
</evidence>
<dbReference type="Pfam" id="PF00005">
    <property type="entry name" value="ABC_tran"/>
    <property type="match status" value="1"/>
</dbReference>
<dbReference type="eggNOG" id="COG3842">
    <property type="taxonomic scope" value="Bacteria"/>
</dbReference>
<evidence type="ECO:0000256" key="4">
    <source>
        <dbReference type="ARBA" id="ARBA00022840"/>
    </source>
</evidence>
<dbReference type="InterPro" id="IPR003593">
    <property type="entry name" value="AAA+_ATPase"/>
</dbReference>
<dbReference type="GO" id="GO:0005524">
    <property type="term" value="F:ATP binding"/>
    <property type="evidence" value="ECO:0007669"/>
    <property type="project" value="UniProtKB-KW"/>
</dbReference>
<dbReference type="InterPro" id="IPR050093">
    <property type="entry name" value="ABC_SmlMolc_Importer"/>
</dbReference>
<protein>
    <submittedName>
        <fullName evidence="6">ABC transporter ATP-binding protein</fullName>
    </submittedName>
</protein>
<reference evidence="6 7" key="4">
    <citation type="journal article" date="2009" name="Appl. Environ. Microbiol.">
        <title>Comparative genome-wide transcriptional profiling of Azorhizobium caulinodans ORS571 grown under free-living and symbiotic conditions.</title>
        <authorList>
            <person name="Tsukada S."/>
            <person name="Aono T."/>
            <person name="Akiba N."/>
            <person name="Lee KB."/>
            <person name="Liu CT."/>
            <person name="Toyazaki H."/>
            <person name="Oyaizu H."/>
        </authorList>
    </citation>
    <scope>NUCLEOTIDE SEQUENCE [LARGE SCALE GENOMIC DNA]</scope>
    <source>
        <strain evidence="7">ATCC 43989 / DSM 5975 / JCM 20966 / LMG 6465 / NBRC 14845 / NCIMB 13405 / ORS 571</strain>
    </source>
</reference>
<dbReference type="GO" id="GO:0043190">
    <property type="term" value="C:ATP-binding cassette (ABC) transporter complex"/>
    <property type="evidence" value="ECO:0007669"/>
    <property type="project" value="InterPro"/>
</dbReference>
<dbReference type="Gene3D" id="3.40.50.300">
    <property type="entry name" value="P-loop containing nucleotide triphosphate hydrolases"/>
    <property type="match status" value="1"/>
</dbReference>
<evidence type="ECO:0000256" key="1">
    <source>
        <dbReference type="ARBA" id="ARBA00005417"/>
    </source>
</evidence>
<dbReference type="KEGG" id="azc:AZC_1972"/>
<reference evidence="6 7" key="5">
    <citation type="journal article" date="2010" name="Appl. Environ. Microbiol.">
        <title>phrR-like gene praR of Azorhizobium caulinodans ORS571 is essential for symbiosis with Sesbania rostrata and is involved in expression of reb genes.</title>
        <authorList>
            <person name="Akiba N."/>
            <person name="Aono T."/>
            <person name="Toyazaki H."/>
            <person name="Sato S."/>
            <person name="Oyaizu H."/>
        </authorList>
    </citation>
    <scope>NUCLEOTIDE SEQUENCE [LARGE SCALE GENOMIC DNA]</scope>
    <source>
        <strain evidence="7">ATCC 43989 / DSM 5975 / JCM 20966 / LMG 6465 / NBRC 14845 / NCIMB 13405 / ORS 571</strain>
    </source>
</reference>
<comment type="similarity">
    <text evidence="1">Belongs to the ABC transporter superfamily.</text>
</comment>
<dbReference type="SMART" id="SM00382">
    <property type="entry name" value="AAA"/>
    <property type="match status" value="1"/>
</dbReference>
<reference evidence="6 7" key="6">
    <citation type="journal article" date="2011" name="Appl. Environ. Microbiol.">
        <title>Involvement of the azorhizobial chromosome partition gene (parA) in the onset of bacteroid differentiation during Sesbania rostrata stem nodule development.</title>
        <authorList>
            <person name="Liu CT."/>
            <person name="Lee KB."/>
            <person name="Wang YS."/>
            <person name="Peng MH."/>
            <person name="Lee KT."/>
            <person name="Suzuki S."/>
            <person name="Suzuki T."/>
            <person name="Oyaizu H."/>
        </authorList>
    </citation>
    <scope>NUCLEOTIDE SEQUENCE [LARGE SCALE GENOMIC DNA]</scope>
    <source>
        <strain evidence="7">ATCC 43989 / DSM 5975 / JCM 20966 / LMG 6465 / NBRC 14845 / NCIMB 13405 / ORS 571</strain>
    </source>
</reference>
<reference evidence="7" key="2">
    <citation type="submission" date="2007-04" db="EMBL/GenBank/DDBJ databases">
        <title>Complete genome sequence of the nitrogen-fixing bacterium Azorhizobium caulinodans ORS571.</title>
        <authorList>
            <person name="Lee K.B."/>
            <person name="Backer P.D."/>
            <person name="Aono T."/>
            <person name="Liu C.T."/>
            <person name="Suzuki S."/>
            <person name="Suzuki T."/>
            <person name="Kaneko T."/>
            <person name="Yamada M."/>
            <person name="Tabata S."/>
            <person name="Kupfer D.M."/>
            <person name="Najar F.Z."/>
            <person name="Wiley G.B."/>
            <person name="Roe B."/>
            <person name="Binnewies T."/>
            <person name="Ussery D."/>
            <person name="Vereecke D."/>
            <person name="Gevers D."/>
            <person name="Holsters M."/>
            <person name="Oyaizu H."/>
        </authorList>
    </citation>
    <scope>NUCLEOTIDE SEQUENCE [LARGE SCALE GENOMIC DNA]</scope>
    <source>
        <strain evidence="7">ATCC 43989 / DSM 5975 / JCM 20966 / LMG 6465 / NBRC 14845 / NCIMB 13405 / ORS 571</strain>
    </source>
</reference>
<dbReference type="AlphaFoldDB" id="A8I321"/>
<evidence type="ECO:0000256" key="2">
    <source>
        <dbReference type="ARBA" id="ARBA00022448"/>
    </source>
</evidence>
<evidence type="ECO:0000256" key="3">
    <source>
        <dbReference type="ARBA" id="ARBA00022741"/>
    </source>
</evidence>
<dbReference type="EMBL" id="AP009384">
    <property type="protein sequence ID" value="BAF87970.1"/>
    <property type="molecule type" value="Genomic_DNA"/>
</dbReference>
<keyword evidence="4 6" id="KW-0067">ATP-binding</keyword>
<evidence type="ECO:0000259" key="5">
    <source>
        <dbReference type="PROSITE" id="PS50893"/>
    </source>
</evidence>
<dbReference type="PANTHER" id="PTHR42781:SF4">
    <property type="entry name" value="SPERMIDINE_PUTRESCINE IMPORT ATP-BINDING PROTEIN POTA"/>
    <property type="match status" value="1"/>
</dbReference>
<dbReference type="InterPro" id="IPR027417">
    <property type="entry name" value="P-loop_NTPase"/>
</dbReference>